<dbReference type="Pfam" id="PF16800">
    <property type="entry name" value="Endopep_inhib"/>
    <property type="match status" value="1"/>
</dbReference>
<accession>A0A4R5K8Y4</accession>
<dbReference type="EMBL" id="SMRT01000031">
    <property type="protein sequence ID" value="TDF91025.1"/>
    <property type="molecule type" value="Genomic_DNA"/>
</dbReference>
<reference evidence="2 3" key="1">
    <citation type="submission" date="2019-03" db="EMBL/GenBank/DDBJ databases">
        <title>This is whole genome sequence of Paenibacillus sp MS74 strain.</title>
        <authorList>
            <person name="Trinh H.N."/>
        </authorList>
    </citation>
    <scope>NUCLEOTIDE SEQUENCE [LARGE SCALE GENOMIC DNA]</scope>
    <source>
        <strain evidence="2 3">MS74</strain>
    </source>
</reference>
<dbReference type="AlphaFoldDB" id="A0A4R5K8Y4"/>
<dbReference type="InterPro" id="IPR012854">
    <property type="entry name" value="Cu_amine_oxidase-like_N"/>
</dbReference>
<keyword evidence="3" id="KW-1185">Reference proteome</keyword>
<evidence type="ECO:0000259" key="1">
    <source>
        <dbReference type="Pfam" id="PF07833"/>
    </source>
</evidence>
<proteinExistence type="predicted"/>
<feature type="domain" description="Copper amine oxidase-like N-terminal" evidence="1">
    <location>
        <begin position="74"/>
        <end position="121"/>
    </location>
</feature>
<comment type="caution">
    <text evidence="2">The sequence shown here is derived from an EMBL/GenBank/DDBJ whole genome shotgun (WGS) entry which is preliminary data.</text>
</comment>
<dbReference type="InterPro" id="IPR036582">
    <property type="entry name" value="Mao_N_sf"/>
</dbReference>
<sequence>MNRMDTFPACKKYAGYIVKERNKNTTCRVNYLKVIHIMGGYIILNLNWKSFVSGLLVGSALFSSISYAAPEVVKLIVNGKEVVSEVPAQIVDGSTLIPARALAEALGAKVAWDEGNRRVIVEGEGYNRYMDEQEAVRLAGAAQRHYWHISIGGLGSGAAESFDVKGTPYRLLGGDLDTKAKFTAFIEEVTTPEQAAAYWSKQTENGSIVEVNGKLAQPNADGGSLRNWNGAKAVLVRDGADLKTYAMTVPVGDTGETEQHEVKVRLVPGKGWRLDGMLDLVR</sequence>
<dbReference type="Proteomes" id="UP000295636">
    <property type="component" value="Unassembled WGS sequence"/>
</dbReference>
<dbReference type="OrthoDB" id="1803673at2"/>
<protein>
    <recommendedName>
        <fullName evidence="1">Copper amine oxidase-like N-terminal domain-containing protein</fullName>
    </recommendedName>
</protein>
<dbReference type="Gene3D" id="3.10.450.420">
    <property type="match status" value="1"/>
</dbReference>
<organism evidence="2 3">
    <name type="scientific">Paenibacillus piri</name>
    <dbReference type="NCBI Taxonomy" id="2547395"/>
    <lineage>
        <taxon>Bacteria</taxon>
        <taxon>Bacillati</taxon>
        <taxon>Bacillota</taxon>
        <taxon>Bacilli</taxon>
        <taxon>Bacillales</taxon>
        <taxon>Paenibacillaceae</taxon>
        <taxon>Paenibacillus</taxon>
    </lineage>
</organism>
<gene>
    <name evidence="2" type="ORF">E1757_33540</name>
</gene>
<dbReference type="Gene3D" id="3.30.457.10">
    <property type="entry name" value="Copper amine oxidase-like, N-terminal domain"/>
    <property type="match status" value="1"/>
</dbReference>
<dbReference type="Pfam" id="PF07833">
    <property type="entry name" value="Cu_amine_oxidN1"/>
    <property type="match status" value="1"/>
</dbReference>
<dbReference type="InterPro" id="IPR053749">
    <property type="entry name" value="TA_system-associated_sf"/>
</dbReference>
<evidence type="ECO:0000313" key="3">
    <source>
        <dbReference type="Proteomes" id="UP000295636"/>
    </source>
</evidence>
<dbReference type="InterPro" id="IPR031841">
    <property type="entry name" value="Endopep_inhib"/>
</dbReference>
<dbReference type="SUPFAM" id="SSF55383">
    <property type="entry name" value="Copper amine oxidase, domain N"/>
    <property type="match status" value="1"/>
</dbReference>
<dbReference type="RefSeq" id="WP_133236491.1">
    <property type="nucleotide sequence ID" value="NZ_SMRT01000031.1"/>
</dbReference>
<evidence type="ECO:0000313" key="2">
    <source>
        <dbReference type="EMBL" id="TDF91025.1"/>
    </source>
</evidence>
<name>A0A4R5K8Y4_9BACL</name>